<feature type="transmembrane region" description="Helical" evidence="1">
    <location>
        <begin position="395"/>
        <end position="418"/>
    </location>
</feature>
<sequence>MKVMLGAGNRQDAIVRWLLLLSASILVLGVISIFTLQFGMLKAKTCAAGSPQSSALGKWSDAPKAMPLNWYVCEKPSNATCSKGWIAHAGGCYHLVCDWKNFDGAMEGCRQRGGHLAKIDSEEENSFVQSLCGWESCWIGLSQDSQSNEWLWPDTTEVSVEPGFVGFRNWNQLGPTSGRGRAAFMNHWGLLDMPEPMVKQAYCGRPRSSPQGRGSWYGTDPEWELPAFICKRTADPCPSGWTKRGVQCYIKVCQQANFKAAQSWCQAHDASLITIQDERENHYVAQLCGLDTCMLGLRRAPGAEDWQWVDGSSVGMKYQWQGFTYWADGEPDVMGRNPDRVAVMNSITLEEAFVHNELIRPSFWGWTLLQILVPVSLAILVAFVGQRQSSCGAQLANWVVGVGIVALVVQIFGFLRLLTSSHAIWPSGVFGMMVLVVVLTFFQLALCLFASSKMQELRAMTSTYNSMGGAEPGTKVSRDVAITAPAGTILGKV</sequence>
<keyword evidence="1" id="KW-1133">Transmembrane helix</keyword>
<dbReference type="EMBL" id="CAJNDS010000669">
    <property type="protein sequence ID" value="CAE7226892.1"/>
    <property type="molecule type" value="Genomic_DNA"/>
</dbReference>
<feature type="transmembrane region" description="Helical" evidence="1">
    <location>
        <begin position="14"/>
        <end position="36"/>
    </location>
</feature>
<dbReference type="OrthoDB" id="538816at2759"/>
<feature type="transmembrane region" description="Helical" evidence="1">
    <location>
        <begin position="363"/>
        <end position="383"/>
    </location>
</feature>
<keyword evidence="1" id="KW-0812">Transmembrane</keyword>
<evidence type="ECO:0000256" key="1">
    <source>
        <dbReference type="SAM" id="Phobius"/>
    </source>
</evidence>
<dbReference type="InterPro" id="IPR016187">
    <property type="entry name" value="CTDL_fold"/>
</dbReference>
<feature type="transmembrane region" description="Helical" evidence="1">
    <location>
        <begin position="424"/>
        <end position="450"/>
    </location>
</feature>
<dbReference type="Gene3D" id="3.10.100.10">
    <property type="entry name" value="Mannose-Binding Protein A, subunit A"/>
    <property type="match status" value="2"/>
</dbReference>
<organism evidence="3 4">
    <name type="scientific">Symbiodinium natans</name>
    <dbReference type="NCBI Taxonomy" id="878477"/>
    <lineage>
        <taxon>Eukaryota</taxon>
        <taxon>Sar</taxon>
        <taxon>Alveolata</taxon>
        <taxon>Dinophyceae</taxon>
        <taxon>Suessiales</taxon>
        <taxon>Symbiodiniaceae</taxon>
        <taxon>Symbiodinium</taxon>
    </lineage>
</organism>
<gene>
    <name evidence="3" type="primary">Clec2e</name>
    <name evidence="3" type="ORF">SNAT2548_LOCUS8880</name>
</gene>
<dbReference type="Proteomes" id="UP000604046">
    <property type="component" value="Unassembled WGS sequence"/>
</dbReference>
<dbReference type="PANTHER" id="PTHR45710">
    <property type="entry name" value="C-TYPE LECTIN DOMAIN-CONTAINING PROTEIN 180"/>
    <property type="match status" value="1"/>
</dbReference>
<evidence type="ECO:0000313" key="3">
    <source>
        <dbReference type="EMBL" id="CAE7226892.1"/>
    </source>
</evidence>
<dbReference type="CDD" id="cd00037">
    <property type="entry name" value="CLECT"/>
    <property type="match status" value="1"/>
</dbReference>
<dbReference type="PROSITE" id="PS50041">
    <property type="entry name" value="C_TYPE_LECTIN_2"/>
    <property type="match status" value="2"/>
</dbReference>
<dbReference type="SMART" id="SM00034">
    <property type="entry name" value="CLECT"/>
    <property type="match status" value="2"/>
</dbReference>
<dbReference type="InterPro" id="IPR016186">
    <property type="entry name" value="C-type_lectin-like/link_sf"/>
</dbReference>
<feature type="domain" description="C-type lectin" evidence="2">
    <location>
        <begin position="88"/>
        <end position="188"/>
    </location>
</feature>
<protein>
    <submittedName>
        <fullName evidence="3">Clec2e protein</fullName>
    </submittedName>
</protein>
<dbReference type="InterPro" id="IPR001304">
    <property type="entry name" value="C-type_lectin-like"/>
</dbReference>
<evidence type="ECO:0000259" key="2">
    <source>
        <dbReference type="PROSITE" id="PS50041"/>
    </source>
</evidence>
<feature type="domain" description="C-type lectin" evidence="2">
    <location>
        <begin position="244"/>
        <end position="343"/>
    </location>
</feature>
<keyword evidence="4" id="KW-1185">Reference proteome</keyword>
<dbReference type="Pfam" id="PF00059">
    <property type="entry name" value="Lectin_C"/>
    <property type="match status" value="2"/>
</dbReference>
<dbReference type="PANTHER" id="PTHR45710:SF36">
    <property type="entry name" value="C-TYPE LECTIN DOMAIN-CONTAINING PROTEIN"/>
    <property type="match status" value="1"/>
</dbReference>
<reference evidence="3" key="1">
    <citation type="submission" date="2021-02" db="EMBL/GenBank/DDBJ databases">
        <authorList>
            <person name="Dougan E. K."/>
            <person name="Rhodes N."/>
            <person name="Thang M."/>
            <person name="Chan C."/>
        </authorList>
    </citation>
    <scope>NUCLEOTIDE SEQUENCE</scope>
</reference>
<name>A0A812KH87_9DINO</name>
<evidence type="ECO:0000313" key="4">
    <source>
        <dbReference type="Proteomes" id="UP000604046"/>
    </source>
</evidence>
<comment type="caution">
    <text evidence="3">The sequence shown here is derived from an EMBL/GenBank/DDBJ whole genome shotgun (WGS) entry which is preliminary data.</text>
</comment>
<dbReference type="SUPFAM" id="SSF56436">
    <property type="entry name" value="C-type lectin-like"/>
    <property type="match status" value="2"/>
</dbReference>
<proteinExistence type="predicted"/>
<accession>A0A812KH87</accession>
<dbReference type="AlphaFoldDB" id="A0A812KH87"/>
<dbReference type="InterPro" id="IPR050828">
    <property type="entry name" value="C-type_lectin/matrix_domain"/>
</dbReference>
<keyword evidence="1" id="KW-0472">Membrane</keyword>